<sequence length="402" mass="43350">MPHGRTVEPGPDGQTVEPGPDGRPQAPFFNWRADTWLAFLVLPIVFVLHEPHPWQVRALGVCSILAFAAVYILTFAHDRTWHAIPEGATVAEELRLVRWPLAAMLVSTLVALPAVGWWWVSFVPYFCSYFLFLTRMRTGLLATALICAATLLVVGLVQPEQTYLWTAVGTCLSSGGIALARLSAESEERRADIARERAAAARERAAAQTRDEISRDIHDLLGHSLTVLTLKAEVARRLLDADPERVARELDEIIDLSRASLADVRSTVTRLRAPDLPSQVEATRTALGAAEVALTLIGSPEAVPEPQRPLLSWALREATTNVVRHARASRVEVEIARGLLRVSDDGVGLPPAAAGGAPTRAGNGLTGLRSRIEAEGGALTLTSPAPDAAPSHPGTILEVRLP</sequence>
<dbReference type="Gene3D" id="3.30.565.10">
    <property type="entry name" value="Histidine kinase-like ATPase, C-terminal domain"/>
    <property type="match status" value="1"/>
</dbReference>
<keyword evidence="5" id="KW-0472">Membrane</keyword>
<feature type="transmembrane region" description="Helical" evidence="5">
    <location>
        <begin position="101"/>
        <end position="127"/>
    </location>
</feature>
<feature type="domain" description="Histidine kinase" evidence="6">
    <location>
        <begin position="212"/>
        <end position="402"/>
    </location>
</feature>
<dbReference type="InterPro" id="IPR005467">
    <property type="entry name" value="His_kinase_dom"/>
</dbReference>
<evidence type="ECO:0000259" key="6">
    <source>
        <dbReference type="PROSITE" id="PS50109"/>
    </source>
</evidence>
<evidence type="ECO:0000313" key="8">
    <source>
        <dbReference type="Proteomes" id="UP000594637"/>
    </source>
</evidence>
<accession>A0A7T0LMK8</accession>
<dbReference type="EMBL" id="CP063989">
    <property type="protein sequence ID" value="QPL06556.1"/>
    <property type="molecule type" value="Genomic_DNA"/>
</dbReference>
<feature type="transmembrane region" description="Helical" evidence="5">
    <location>
        <begin position="56"/>
        <end position="76"/>
    </location>
</feature>
<dbReference type="GO" id="GO:0046983">
    <property type="term" value="F:protein dimerization activity"/>
    <property type="evidence" value="ECO:0007669"/>
    <property type="project" value="InterPro"/>
</dbReference>
<dbReference type="Proteomes" id="UP000594637">
    <property type="component" value="Chromosome"/>
</dbReference>
<dbReference type="PANTHER" id="PTHR24421:SF63">
    <property type="entry name" value="SENSOR HISTIDINE KINASE DESK"/>
    <property type="match status" value="1"/>
</dbReference>
<dbReference type="InterPro" id="IPR050482">
    <property type="entry name" value="Sensor_HK_TwoCompSys"/>
</dbReference>
<dbReference type="InterPro" id="IPR003594">
    <property type="entry name" value="HATPase_dom"/>
</dbReference>
<dbReference type="Gene3D" id="1.20.5.1930">
    <property type="match status" value="1"/>
</dbReference>
<proteinExistence type="predicted"/>
<dbReference type="AlphaFoldDB" id="A0A7T0LMK8"/>
<keyword evidence="5" id="KW-1133">Transmembrane helix</keyword>
<keyword evidence="8" id="KW-1185">Reference proteome</keyword>
<protein>
    <recommendedName>
        <fullName evidence="6">Histidine kinase domain-containing protein</fullName>
    </recommendedName>
</protein>
<dbReference type="InterPro" id="IPR011712">
    <property type="entry name" value="Sig_transdc_His_kin_sub3_dim/P"/>
</dbReference>
<organism evidence="7 8">
    <name type="scientific">Actinomyces respiraculi</name>
    <dbReference type="NCBI Taxonomy" id="2744574"/>
    <lineage>
        <taxon>Bacteria</taxon>
        <taxon>Bacillati</taxon>
        <taxon>Actinomycetota</taxon>
        <taxon>Actinomycetes</taxon>
        <taxon>Actinomycetales</taxon>
        <taxon>Actinomycetaceae</taxon>
        <taxon>Actinomyces</taxon>
    </lineage>
</organism>
<dbReference type="Pfam" id="PF02518">
    <property type="entry name" value="HATPase_c"/>
    <property type="match status" value="1"/>
</dbReference>
<keyword evidence="3" id="KW-0902">Two-component regulatory system</keyword>
<dbReference type="GO" id="GO:0000155">
    <property type="term" value="F:phosphorelay sensor kinase activity"/>
    <property type="evidence" value="ECO:0007669"/>
    <property type="project" value="InterPro"/>
</dbReference>
<keyword evidence="5" id="KW-0812">Transmembrane</keyword>
<dbReference type="GO" id="GO:0016020">
    <property type="term" value="C:membrane"/>
    <property type="evidence" value="ECO:0007669"/>
    <property type="project" value="InterPro"/>
</dbReference>
<reference evidence="7 8" key="1">
    <citation type="submission" date="2020-11" db="EMBL/GenBank/DDBJ databases">
        <title>Actinomyces sp. ZJ750.</title>
        <authorList>
            <person name="Zhou J."/>
        </authorList>
    </citation>
    <scope>NUCLEOTIDE SEQUENCE [LARGE SCALE GENOMIC DNA]</scope>
    <source>
        <strain evidence="7 8">ZJ750</strain>
    </source>
</reference>
<dbReference type="PROSITE" id="PS50109">
    <property type="entry name" value="HIS_KIN"/>
    <property type="match status" value="1"/>
</dbReference>
<evidence type="ECO:0000256" key="4">
    <source>
        <dbReference type="SAM" id="MobiDB-lite"/>
    </source>
</evidence>
<dbReference type="Pfam" id="PF07730">
    <property type="entry name" value="HisKA_3"/>
    <property type="match status" value="1"/>
</dbReference>
<keyword evidence="1" id="KW-0808">Transferase</keyword>
<feature type="region of interest" description="Disordered" evidence="4">
    <location>
        <begin position="381"/>
        <end position="402"/>
    </location>
</feature>
<dbReference type="InterPro" id="IPR036890">
    <property type="entry name" value="HATPase_C_sf"/>
</dbReference>
<evidence type="ECO:0000256" key="5">
    <source>
        <dbReference type="SAM" id="Phobius"/>
    </source>
</evidence>
<dbReference type="KEGG" id="arep:ID810_04625"/>
<evidence type="ECO:0000256" key="1">
    <source>
        <dbReference type="ARBA" id="ARBA00022679"/>
    </source>
</evidence>
<gene>
    <name evidence="7" type="ORF">ID810_04625</name>
</gene>
<evidence type="ECO:0000256" key="3">
    <source>
        <dbReference type="ARBA" id="ARBA00023012"/>
    </source>
</evidence>
<dbReference type="CDD" id="cd16917">
    <property type="entry name" value="HATPase_UhpB-NarQ-NarX-like"/>
    <property type="match status" value="1"/>
</dbReference>
<name>A0A7T0LMK8_9ACTO</name>
<dbReference type="SUPFAM" id="SSF55874">
    <property type="entry name" value="ATPase domain of HSP90 chaperone/DNA topoisomerase II/histidine kinase"/>
    <property type="match status" value="1"/>
</dbReference>
<feature type="region of interest" description="Disordered" evidence="4">
    <location>
        <begin position="1"/>
        <end position="21"/>
    </location>
</feature>
<keyword evidence="2" id="KW-0418">Kinase</keyword>
<feature type="transmembrane region" description="Helical" evidence="5">
    <location>
        <begin position="139"/>
        <end position="157"/>
    </location>
</feature>
<evidence type="ECO:0000313" key="7">
    <source>
        <dbReference type="EMBL" id="QPL06556.1"/>
    </source>
</evidence>
<evidence type="ECO:0000256" key="2">
    <source>
        <dbReference type="ARBA" id="ARBA00022777"/>
    </source>
</evidence>
<dbReference type="PANTHER" id="PTHR24421">
    <property type="entry name" value="NITRATE/NITRITE SENSOR PROTEIN NARX-RELATED"/>
    <property type="match status" value="1"/>
</dbReference>